<dbReference type="PROSITE" id="PS00463">
    <property type="entry name" value="ZN2_CY6_FUNGAL_1"/>
    <property type="match status" value="1"/>
</dbReference>
<dbReference type="SMART" id="SM00066">
    <property type="entry name" value="GAL4"/>
    <property type="match status" value="1"/>
</dbReference>
<dbReference type="PROSITE" id="PS50048">
    <property type="entry name" value="ZN2_CY6_FUNGAL_2"/>
    <property type="match status" value="1"/>
</dbReference>
<keyword evidence="1" id="KW-0539">Nucleus</keyword>
<reference evidence="4" key="1">
    <citation type="journal article" date="2021" name="Nat. Commun.">
        <title>Genetic determinants of endophytism in the Arabidopsis root mycobiome.</title>
        <authorList>
            <person name="Mesny F."/>
            <person name="Miyauchi S."/>
            <person name="Thiergart T."/>
            <person name="Pickel B."/>
            <person name="Atanasova L."/>
            <person name="Karlsson M."/>
            <person name="Huettel B."/>
            <person name="Barry K.W."/>
            <person name="Haridas S."/>
            <person name="Chen C."/>
            <person name="Bauer D."/>
            <person name="Andreopoulos W."/>
            <person name="Pangilinan J."/>
            <person name="LaButti K."/>
            <person name="Riley R."/>
            <person name="Lipzen A."/>
            <person name="Clum A."/>
            <person name="Drula E."/>
            <person name="Henrissat B."/>
            <person name="Kohler A."/>
            <person name="Grigoriev I.V."/>
            <person name="Martin F.M."/>
            <person name="Hacquard S."/>
        </authorList>
    </citation>
    <scope>NUCLEOTIDE SEQUENCE</scope>
    <source>
        <strain evidence="4">MPI-CAGE-CH-0230</strain>
    </source>
</reference>
<feature type="compositionally biased region" description="Low complexity" evidence="2">
    <location>
        <begin position="71"/>
        <end position="92"/>
    </location>
</feature>
<dbReference type="GO" id="GO:0008270">
    <property type="term" value="F:zinc ion binding"/>
    <property type="evidence" value="ECO:0007669"/>
    <property type="project" value="InterPro"/>
</dbReference>
<gene>
    <name evidence="4" type="ORF">B0I36DRAFT_331249</name>
</gene>
<sequence length="511" mass="56183">MERSRTGCATCRKRKRKCDETRPACRACTSRGVECGGYSLELRWGNAVASRGHLAGATTSVRPPTSKPAARRQQQPQQQEQQDQSQSMSLSVSLSQSPAAAVQCALSPPEEEGGIGSVIGATVPVAHQVSSLPPPPSATGANQVGPAFEKFLRIGLRNLYASSADAWVETMFRELSADSLALKTAGAALQTMVDEGRSPRALQAIGDTIRTLREELHQSRGALCAATMCACLLLSSLQLVQGEPWTGNFKLMTDLYNLGGSLDAIRPDPQTDFALRHQLEVLAMMDISFLVVGRTTPSVGLWPRFRRLQDTWAGGRLKGNETVSGLPRSLLDILARSSVQQDAQVEQDLWLWTGDPGQLVSCQHWDAVKYAGLLRLRRCRRYSSPISNMVEPETPSSVALPSSEVILHRLLSCLEALLNGLERPEYHDLLIAHSTLFPMTEASLMVSTLQQHRDWIRPLSRMRNHGSEYNGDHPRNVSILYELLDEAWNAGQDFHDIDKAAQRRGVEIAVF</sequence>
<dbReference type="GO" id="GO:0045944">
    <property type="term" value="P:positive regulation of transcription by RNA polymerase II"/>
    <property type="evidence" value="ECO:0007669"/>
    <property type="project" value="TreeGrafter"/>
</dbReference>
<protein>
    <recommendedName>
        <fullName evidence="3">Zn(2)-C6 fungal-type domain-containing protein</fullName>
    </recommendedName>
</protein>
<dbReference type="EMBL" id="JAGTJQ010000009">
    <property type="protein sequence ID" value="KAH7024329.1"/>
    <property type="molecule type" value="Genomic_DNA"/>
</dbReference>
<dbReference type="AlphaFoldDB" id="A0A9P8XW58"/>
<dbReference type="OrthoDB" id="3251668at2759"/>
<keyword evidence="5" id="KW-1185">Reference proteome</keyword>
<dbReference type="CDD" id="cd00067">
    <property type="entry name" value="GAL4"/>
    <property type="match status" value="1"/>
</dbReference>
<feature type="region of interest" description="Disordered" evidence="2">
    <location>
        <begin position="55"/>
        <end position="92"/>
    </location>
</feature>
<dbReference type="PANTHER" id="PTHR37534">
    <property type="entry name" value="TRANSCRIPTIONAL ACTIVATOR PROTEIN UGA3"/>
    <property type="match status" value="1"/>
</dbReference>
<dbReference type="InterPro" id="IPR001138">
    <property type="entry name" value="Zn2Cys6_DnaBD"/>
</dbReference>
<evidence type="ECO:0000256" key="1">
    <source>
        <dbReference type="ARBA" id="ARBA00023242"/>
    </source>
</evidence>
<dbReference type="GO" id="GO:0000981">
    <property type="term" value="F:DNA-binding transcription factor activity, RNA polymerase II-specific"/>
    <property type="evidence" value="ECO:0007669"/>
    <property type="project" value="InterPro"/>
</dbReference>
<comment type="caution">
    <text evidence="4">The sequence shown here is derived from an EMBL/GenBank/DDBJ whole genome shotgun (WGS) entry which is preliminary data.</text>
</comment>
<dbReference type="RefSeq" id="XP_046007877.1">
    <property type="nucleotide sequence ID" value="XM_046154958.1"/>
</dbReference>
<feature type="domain" description="Zn(2)-C6 fungal-type" evidence="3">
    <location>
        <begin position="7"/>
        <end position="35"/>
    </location>
</feature>
<evidence type="ECO:0000256" key="2">
    <source>
        <dbReference type="SAM" id="MobiDB-lite"/>
    </source>
</evidence>
<dbReference type="PANTHER" id="PTHR37534:SF7">
    <property type="entry name" value="TRANSCRIPTIONAL ACTIVATOR PROTEIN UGA3"/>
    <property type="match status" value="1"/>
</dbReference>
<dbReference type="Proteomes" id="UP000756346">
    <property type="component" value="Unassembled WGS sequence"/>
</dbReference>
<dbReference type="GO" id="GO:0005634">
    <property type="term" value="C:nucleus"/>
    <property type="evidence" value="ECO:0007669"/>
    <property type="project" value="TreeGrafter"/>
</dbReference>
<evidence type="ECO:0000259" key="3">
    <source>
        <dbReference type="PROSITE" id="PS50048"/>
    </source>
</evidence>
<evidence type="ECO:0000313" key="4">
    <source>
        <dbReference type="EMBL" id="KAH7024329.1"/>
    </source>
</evidence>
<name>A0A9P8XW58_9PEZI</name>
<dbReference type="GeneID" id="70184504"/>
<dbReference type="SUPFAM" id="SSF57701">
    <property type="entry name" value="Zn2/Cys6 DNA-binding domain"/>
    <property type="match status" value="1"/>
</dbReference>
<proteinExistence type="predicted"/>
<dbReference type="GO" id="GO:0000976">
    <property type="term" value="F:transcription cis-regulatory region binding"/>
    <property type="evidence" value="ECO:0007669"/>
    <property type="project" value="TreeGrafter"/>
</dbReference>
<dbReference type="Pfam" id="PF00172">
    <property type="entry name" value="Zn_clus"/>
    <property type="match status" value="1"/>
</dbReference>
<evidence type="ECO:0000313" key="5">
    <source>
        <dbReference type="Proteomes" id="UP000756346"/>
    </source>
</evidence>
<dbReference type="InterPro" id="IPR036864">
    <property type="entry name" value="Zn2-C6_fun-type_DNA-bd_sf"/>
</dbReference>
<organism evidence="4 5">
    <name type="scientific">Microdochium trichocladiopsis</name>
    <dbReference type="NCBI Taxonomy" id="1682393"/>
    <lineage>
        <taxon>Eukaryota</taxon>
        <taxon>Fungi</taxon>
        <taxon>Dikarya</taxon>
        <taxon>Ascomycota</taxon>
        <taxon>Pezizomycotina</taxon>
        <taxon>Sordariomycetes</taxon>
        <taxon>Xylariomycetidae</taxon>
        <taxon>Xylariales</taxon>
        <taxon>Microdochiaceae</taxon>
        <taxon>Microdochium</taxon>
    </lineage>
</organism>
<accession>A0A9P8XW58</accession>
<dbReference type="Gene3D" id="4.10.240.10">
    <property type="entry name" value="Zn(2)-C6 fungal-type DNA-binding domain"/>
    <property type="match status" value="1"/>
</dbReference>